<evidence type="ECO:0000256" key="1">
    <source>
        <dbReference type="SAM" id="MobiDB-lite"/>
    </source>
</evidence>
<protein>
    <submittedName>
        <fullName evidence="2">Uncharacterized protein</fullName>
    </submittedName>
</protein>
<name>A0A0L8JJX6_STRVR</name>
<dbReference type="Proteomes" id="UP000037023">
    <property type="component" value="Unassembled WGS sequence"/>
</dbReference>
<feature type="compositionally biased region" description="Low complexity" evidence="1">
    <location>
        <begin position="8"/>
        <end position="25"/>
    </location>
</feature>
<dbReference type="PATRIC" id="fig|1938.6.peg.6368"/>
<reference evidence="2 3" key="1">
    <citation type="submission" date="2015-06" db="EMBL/GenBank/DDBJ databases">
        <authorList>
            <person name="Hoefler B.C."/>
            <person name="Straight P.D."/>
        </authorList>
    </citation>
    <scope>NUCLEOTIDE SEQUENCE [LARGE SCALE GENOMIC DNA]</scope>
    <source>
        <strain evidence="2 3">NRRL 3427</strain>
    </source>
</reference>
<evidence type="ECO:0000313" key="2">
    <source>
        <dbReference type="EMBL" id="KOG13967.1"/>
    </source>
</evidence>
<feature type="region of interest" description="Disordered" evidence="1">
    <location>
        <begin position="1"/>
        <end position="25"/>
    </location>
</feature>
<proteinExistence type="predicted"/>
<evidence type="ECO:0000313" key="3">
    <source>
        <dbReference type="Proteomes" id="UP000037023"/>
    </source>
</evidence>
<sequence length="139" mass="14854">MPTPSAPSTPATSGPPTSPAVTPGTVLRTETFDLASGYGFDIEDAPLRPGPGDIDETGSKYDLWNSSHQSLLLARRDTRLVLLKDRENATYQTCRRQSAFETTLHDQDWDNASLCAYSPTGLIAGIETGTVDGTGPVPM</sequence>
<comment type="caution">
    <text evidence="2">The sequence shown here is derived from an EMBL/GenBank/DDBJ whole genome shotgun (WGS) entry which is preliminary data.</text>
</comment>
<gene>
    <name evidence="2" type="ORF">ADK34_29790</name>
</gene>
<dbReference type="AlphaFoldDB" id="A0A0L8JJX6"/>
<dbReference type="EMBL" id="LGUP01000373">
    <property type="protein sequence ID" value="KOG13967.1"/>
    <property type="molecule type" value="Genomic_DNA"/>
</dbReference>
<accession>A0A0L8JJX6</accession>
<organism evidence="2 3">
    <name type="scientific">Streptomyces viridochromogenes</name>
    <dbReference type="NCBI Taxonomy" id="1938"/>
    <lineage>
        <taxon>Bacteria</taxon>
        <taxon>Bacillati</taxon>
        <taxon>Actinomycetota</taxon>
        <taxon>Actinomycetes</taxon>
        <taxon>Kitasatosporales</taxon>
        <taxon>Streptomycetaceae</taxon>
        <taxon>Streptomyces</taxon>
    </lineage>
</organism>